<evidence type="ECO:0000256" key="14">
    <source>
        <dbReference type="SAM" id="MobiDB-lite"/>
    </source>
</evidence>
<evidence type="ECO:0000256" key="9">
    <source>
        <dbReference type="ARBA" id="ARBA00022691"/>
    </source>
</evidence>
<gene>
    <name evidence="16" type="ORF">OKIOD_LOCUS4654</name>
</gene>
<evidence type="ECO:0000256" key="12">
    <source>
        <dbReference type="ARBA" id="ARBA00031724"/>
    </source>
</evidence>
<evidence type="ECO:0000256" key="11">
    <source>
        <dbReference type="ARBA" id="ARBA00031001"/>
    </source>
</evidence>
<dbReference type="InterPro" id="IPR026480">
    <property type="entry name" value="RMT2_dom"/>
</dbReference>
<reference evidence="16 17" key="1">
    <citation type="submission" date="2021-04" db="EMBL/GenBank/DDBJ databases">
        <authorList>
            <person name="Bliznina A."/>
        </authorList>
    </citation>
    <scope>NUCLEOTIDE SEQUENCE [LARGE SCALE GENOMIC DNA]</scope>
</reference>
<evidence type="ECO:0000256" key="1">
    <source>
        <dbReference type="ARBA" id="ARBA00002207"/>
    </source>
</evidence>
<feature type="region of interest" description="Disordered" evidence="14">
    <location>
        <begin position="1"/>
        <end position="38"/>
    </location>
</feature>
<dbReference type="Gene3D" id="1.25.40.20">
    <property type="entry name" value="Ankyrin repeat-containing domain"/>
    <property type="match status" value="1"/>
</dbReference>
<evidence type="ECO:0000256" key="6">
    <source>
        <dbReference type="ARBA" id="ARBA00022490"/>
    </source>
</evidence>
<dbReference type="PIRSF" id="PIRSF038148">
    <property type="entry name" value="Arginine_N-mtfrase-2"/>
    <property type="match status" value="1"/>
</dbReference>
<dbReference type="InterPro" id="IPR029063">
    <property type="entry name" value="SAM-dependent_MTases_sf"/>
</dbReference>
<dbReference type="Proteomes" id="UP001158576">
    <property type="component" value="Chromosome PAR"/>
</dbReference>
<organism evidence="16 17">
    <name type="scientific">Oikopleura dioica</name>
    <name type="common">Tunicate</name>
    <dbReference type="NCBI Taxonomy" id="34765"/>
    <lineage>
        <taxon>Eukaryota</taxon>
        <taxon>Metazoa</taxon>
        <taxon>Chordata</taxon>
        <taxon>Tunicata</taxon>
        <taxon>Appendicularia</taxon>
        <taxon>Copelata</taxon>
        <taxon>Oikopleuridae</taxon>
        <taxon>Oikopleura</taxon>
    </lineage>
</organism>
<dbReference type="Gene3D" id="3.40.50.150">
    <property type="entry name" value="Vaccinia Virus protein VP39"/>
    <property type="match status" value="1"/>
</dbReference>
<proteinExistence type="predicted"/>
<dbReference type="SUPFAM" id="SSF53335">
    <property type="entry name" value="S-adenosyl-L-methionine-dependent methyltransferases"/>
    <property type="match status" value="1"/>
</dbReference>
<evidence type="ECO:0000313" key="16">
    <source>
        <dbReference type="EMBL" id="CAG5091520.1"/>
    </source>
</evidence>
<keyword evidence="13" id="KW-0040">ANK repeat</keyword>
<accession>A0ABN7S354</accession>
<keyword evidence="17" id="KW-1185">Reference proteome</keyword>
<evidence type="ECO:0000256" key="3">
    <source>
        <dbReference type="ARBA" id="ARBA00004496"/>
    </source>
</evidence>
<evidence type="ECO:0000259" key="15">
    <source>
        <dbReference type="PROSITE" id="PS51559"/>
    </source>
</evidence>
<dbReference type="PROSITE" id="PS50297">
    <property type="entry name" value="ANK_REP_REGION"/>
    <property type="match status" value="1"/>
</dbReference>
<feature type="repeat" description="ANK" evidence="13">
    <location>
        <begin position="70"/>
        <end position="102"/>
    </location>
</feature>
<dbReference type="SMART" id="SM00248">
    <property type="entry name" value="ANK"/>
    <property type="match status" value="3"/>
</dbReference>
<name>A0ABN7S354_OIKDI</name>
<protein>
    <recommendedName>
        <fullName evidence="5">Protein arginine N-methyltransferase 2</fullName>
    </recommendedName>
    <alternativeName>
        <fullName evidence="11">Protein-arginine N5-methyltransferase</fullName>
    </alternativeName>
    <alternativeName>
        <fullName evidence="12">Type IV protein arginine N-methyltransferase</fullName>
    </alternativeName>
</protein>
<sequence length="377" mass="43247">MTQDGEPQAKRVKESEDNEEKNTPVEKNESENERNYDQELLEAAKANDFEKVKELIEKYDADTTHQEDETGSSALMLAAAHGNCEMIQFLLENHAVWNAVDRQHKCAGDYAVDGGHQPAIDKLLRHGVISEMLLGRAALNATKEQKQKKMDAQGFEDNRAYLRSKLKYDNNKVEGLLLDDKEDAVMMSWETKLMEEHARLICHNKGSVLNVGHGMGIVDGKIQANNPAHHTIIEAHPDVLKRLRETGWYDKPNVTILEGRWQDVIHKAGPFDGVFYDTYAEDDADLKEFHSHLPRILKENGIYSFYNGCCPDNLFFHGVACEVMKLELEDLGLSCEYTAMEVNVSDPEMWEKVRRRYWYRNTYYVPLCKKMEVLDCT</sequence>
<evidence type="ECO:0000256" key="8">
    <source>
        <dbReference type="ARBA" id="ARBA00022679"/>
    </source>
</evidence>
<evidence type="ECO:0000256" key="13">
    <source>
        <dbReference type="PROSITE-ProRule" id="PRU00023"/>
    </source>
</evidence>
<evidence type="ECO:0000256" key="4">
    <source>
        <dbReference type="ARBA" id="ARBA00011245"/>
    </source>
</evidence>
<keyword evidence="8" id="KW-0808">Transferase</keyword>
<dbReference type="PROSITE" id="PS51559">
    <property type="entry name" value="SAM_RMT2"/>
    <property type="match status" value="1"/>
</dbReference>
<keyword evidence="6" id="KW-0963">Cytoplasm</keyword>
<keyword evidence="10" id="KW-0539">Nucleus</keyword>
<evidence type="ECO:0000256" key="10">
    <source>
        <dbReference type="ARBA" id="ARBA00023242"/>
    </source>
</evidence>
<dbReference type="Pfam" id="PF12796">
    <property type="entry name" value="Ank_2"/>
    <property type="match status" value="1"/>
</dbReference>
<dbReference type="PANTHER" id="PTHR32379:SF1">
    <property type="entry name" value="GUANIDINOACETATE N-METHYLTRANSFERASE"/>
    <property type="match status" value="1"/>
</dbReference>
<keyword evidence="9" id="KW-0949">S-adenosyl-L-methionine</keyword>
<dbReference type="SUPFAM" id="SSF48403">
    <property type="entry name" value="Ankyrin repeat"/>
    <property type="match status" value="1"/>
</dbReference>
<feature type="compositionally biased region" description="Basic and acidic residues" evidence="14">
    <location>
        <begin position="7"/>
        <end position="37"/>
    </location>
</feature>
<dbReference type="PROSITE" id="PS50088">
    <property type="entry name" value="ANK_REPEAT"/>
    <property type="match status" value="1"/>
</dbReference>
<evidence type="ECO:0000256" key="7">
    <source>
        <dbReference type="ARBA" id="ARBA00022603"/>
    </source>
</evidence>
<evidence type="ECO:0000256" key="2">
    <source>
        <dbReference type="ARBA" id="ARBA00004123"/>
    </source>
</evidence>
<dbReference type="InterPro" id="IPR017408">
    <property type="entry name" value="Arginine_N-MeTrfase_2"/>
</dbReference>
<comment type="subunit">
    <text evidence="4">Monomer.</text>
</comment>
<dbReference type="InterPro" id="IPR002110">
    <property type="entry name" value="Ankyrin_rpt"/>
</dbReference>
<keyword evidence="7" id="KW-0489">Methyltransferase</keyword>
<dbReference type="InterPro" id="IPR051038">
    <property type="entry name" value="RMT2/GAMT_Mtase"/>
</dbReference>
<evidence type="ECO:0000256" key="5">
    <source>
        <dbReference type="ARBA" id="ARBA00018778"/>
    </source>
</evidence>
<feature type="domain" description="RMT2" evidence="15">
    <location>
        <begin position="154"/>
        <end position="377"/>
    </location>
</feature>
<comment type="function">
    <text evidence="1">S-adenosyl-L-methionine-dependent protein-arginine N-methyltransferase that methylates the delta-nitrogen atom of arginine residues to form N5-methylarginine (type IV) in target proteins. Monomethylates ribosomal protein L12.</text>
</comment>
<dbReference type="PANTHER" id="PTHR32379">
    <property type="entry name" value="GUANIDINOACETATE N-METHYLTRANSFERASE"/>
    <property type="match status" value="1"/>
</dbReference>
<evidence type="ECO:0000313" key="17">
    <source>
        <dbReference type="Proteomes" id="UP001158576"/>
    </source>
</evidence>
<dbReference type="EMBL" id="OU015568">
    <property type="protein sequence ID" value="CAG5091520.1"/>
    <property type="molecule type" value="Genomic_DNA"/>
</dbReference>
<dbReference type="InterPro" id="IPR036770">
    <property type="entry name" value="Ankyrin_rpt-contain_sf"/>
</dbReference>
<comment type="subcellular location">
    <subcellularLocation>
        <location evidence="3">Cytoplasm</location>
    </subcellularLocation>
    <subcellularLocation>
        <location evidence="2">Nucleus</location>
    </subcellularLocation>
</comment>